<keyword evidence="2" id="KW-1185">Reference proteome</keyword>
<accession>A0A930YUJ8</accession>
<evidence type="ECO:0000313" key="2">
    <source>
        <dbReference type="Proteomes" id="UP000694480"/>
    </source>
</evidence>
<protein>
    <submittedName>
        <fullName evidence="1">Uncharacterized protein</fullName>
    </submittedName>
</protein>
<organism evidence="1 2">
    <name type="scientific">Planobacterium oryzisoli</name>
    <dbReference type="NCBI Taxonomy" id="2771435"/>
    <lineage>
        <taxon>Bacteria</taxon>
        <taxon>Pseudomonadati</taxon>
        <taxon>Bacteroidota</taxon>
        <taxon>Flavobacteriia</taxon>
        <taxon>Flavobacteriales</taxon>
        <taxon>Weeksellaceae</taxon>
        <taxon>Chryseobacterium group</taxon>
        <taxon>Chryseobacterium</taxon>
    </lineage>
</organism>
<gene>
    <name evidence="1" type="ORF">IC612_02360</name>
</gene>
<dbReference type="AlphaFoldDB" id="A0A930YUJ8"/>
<dbReference type="Proteomes" id="UP000694480">
    <property type="component" value="Unassembled WGS sequence"/>
</dbReference>
<dbReference type="EMBL" id="JADKYY010000002">
    <property type="protein sequence ID" value="MBF5026639.1"/>
    <property type="molecule type" value="Genomic_DNA"/>
</dbReference>
<comment type="caution">
    <text evidence="1">The sequence shown here is derived from an EMBL/GenBank/DDBJ whole genome shotgun (WGS) entry which is preliminary data.</text>
</comment>
<reference evidence="1" key="1">
    <citation type="submission" date="2020-11" db="EMBL/GenBank/DDBJ databases">
        <title>Genome seq and assembly of Planobacterium sp.</title>
        <authorList>
            <person name="Chhetri G."/>
        </authorList>
    </citation>
    <scope>NUCLEOTIDE SEQUENCE</scope>
    <source>
        <strain evidence="1">GCR5</strain>
    </source>
</reference>
<evidence type="ECO:0000313" key="1">
    <source>
        <dbReference type="EMBL" id="MBF5026639.1"/>
    </source>
</evidence>
<name>A0A930YUJ8_9FLAO</name>
<dbReference type="RefSeq" id="WP_194738570.1">
    <property type="nucleotide sequence ID" value="NZ_JADKYY010000002.1"/>
</dbReference>
<sequence length="71" mass="7543">MRTLRFLGTLILFGTVTSQCTKQSKVLTDTLGDTTGDIVSTAVDSLLVIDSTTIDSTISDSVFAETEVKSP</sequence>
<proteinExistence type="predicted"/>